<evidence type="ECO:0000313" key="1">
    <source>
        <dbReference type="EMBL" id="MFD2564218.1"/>
    </source>
</evidence>
<sequence length="398" mass="44576">MKIKITFDKLYVTDNGDPSHETNGELYYSFKVNGKSLISRSKSNPKKVKDKATIQLNKCKELDVKDNETIKVSGYVGDSDKGFNGKDEYDDFSVILKNSNNWKEGSNSVHLVDGRLNVTLYYEVEIEGSTNTTGLNTPKKSASLTLVSFDDSKFYNLVQNAHNNYSLGFEGYDKSVLMKKVYTSFPKPSEHVKDTTKKKFLEKLTELADNGYFIDVIIHSHGTYEKVTLDDGEVITNNDIQSLATGKYAGGKFPLRMVYMVNCNGSTLNNNFINAGAKAVCGAKFINFMPNQANKFIREWNDGERFDTAIRNSDTASSRTVMHSLIVADSKTTKFEPKCKIFSTVLGKSDCAEAYFTKFWLAKKEYDSNKSGKDNMNASSKMIISGDAGLRKADRPSW</sequence>
<dbReference type="Proteomes" id="UP001597319">
    <property type="component" value="Unassembled WGS sequence"/>
</dbReference>
<accession>A0ABW5LH81</accession>
<evidence type="ECO:0000313" key="2">
    <source>
        <dbReference type="Proteomes" id="UP001597319"/>
    </source>
</evidence>
<comment type="caution">
    <text evidence="1">The sequence shown here is derived from an EMBL/GenBank/DDBJ whole genome shotgun (WGS) entry which is preliminary data.</text>
</comment>
<dbReference type="RefSeq" id="WP_378182273.1">
    <property type="nucleotide sequence ID" value="NZ_JBHULE010000019.1"/>
</dbReference>
<dbReference type="EMBL" id="JBHULE010000019">
    <property type="protein sequence ID" value="MFD2564218.1"/>
    <property type="molecule type" value="Genomic_DNA"/>
</dbReference>
<keyword evidence="2" id="KW-1185">Reference proteome</keyword>
<proteinExistence type="predicted"/>
<name>A0ABW5LH81_9FLAO</name>
<gene>
    <name evidence="1" type="ORF">ACFSR1_16175</name>
</gene>
<reference evidence="2" key="1">
    <citation type="journal article" date="2019" name="Int. J. Syst. Evol. Microbiol.">
        <title>The Global Catalogue of Microorganisms (GCM) 10K type strain sequencing project: providing services to taxonomists for standard genome sequencing and annotation.</title>
        <authorList>
            <consortium name="The Broad Institute Genomics Platform"/>
            <consortium name="The Broad Institute Genome Sequencing Center for Infectious Disease"/>
            <person name="Wu L."/>
            <person name="Ma J."/>
        </authorList>
    </citation>
    <scope>NUCLEOTIDE SEQUENCE [LARGE SCALE GENOMIC DNA]</scope>
    <source>
        <strain evidence="2">KCTC 52274</strain>
    </source>
</reference>
<protein>
    <recommendedName>
        <fullName evidence="3">CHAT domain-containing protein</fullName>
    </recommendedName>
</protein>
<organism evidence="1 2">
    <name type="scientific">Aquimarina rubra</name>
    <dbReference type="NCBI Taxonomy" id="1920033"/>
    <lineage>
        <taxon>Bacteria</taxon>
        <taxon>Pseudomonadati</taxon>
        <taxon>Bacteroidota</taxon>
        <taxon>Flavobacteriia</taxon>
        <taxon>Flavobacteriales</taxon>
        <taxon>Flavobacteriaceae</taxon>
        <taxon>Aquimarina</taxon>
    </lineage>
</organism>
<evidence type="ECO:0008006" key="3">
    <source>
        <dbReference type="Google" id="ProtNLM"/>
    </source>
</evidence>